<keyword evidence="3" id="KW-1185">Reference proteome</keyword>
<keyword evidence="1" id="KW-1133">Transmembrane helix</keyword>
<accession>A0A4Q7MKU0</accession>
<dbReference type="EMBL" id="SGXA01000003">
    <property type="protein sequence ID" value="RZS69021.1"/>
    <property type="molecule type" value="Genomic_DNA"/>
</dbReference>
<evidence type="ECO:0000256" key="1">
    <source>
        <dbReference type="SAM" id="Phobius"/>
    </source>
</evidence>
<evidence type="ECO:0000313" key="2">
    <source>
        <dbReference type="EMBL" id="RZS69021.1"/>
    </source>
</evidence>
<proteinExistence type="predicted"/>
<dbReference type="Proteomes" id="UP000293874">
    <property type="component" value="Unassembled WGS sequence"/>
</dbReference>
<keyword evidence="1" id="KW-0472">Membrane</keyword>
<dbReference type="AlphaFoldDB" id="A0A4Q7MKU0"/>
<keyword evidence="1" id="KW-0812">Transmembrane</keyword>
<feature type="transmembrane region" description="Helical" evidence="1">
    <location>
        <begin position="111"/>
        <end position="133"/>
    </location>
</feature>
<sequence length="149" mass="17373">MKKAASFVLLNTAISCFLFWLCRPLDDQLSTGIMSYVLWFYIINAVLCLLLFPPFVLLLNRLQLHQALKSVLSFLWILVIWNILPWLNDGTILTEETFHPFFSHGNNKVEWMFVMIHLTLLVGFVLTSVFTWLTDKRRKAAEPEDELVP</sequence>
<gene>
    <name evidence="2" type="ORF">EV199_4845</name>
</gene>
<protein>
    <submittedName>
        <fullName evidence="2">Uncharacterized protein</fullName>
    </submittedName>
</protein>
<dbReference type="PROSITE" id="PS51257">
    <property type="entry name" value="PROKAR_LIPOPROTEIN"/>
    <property type="match status" value="1"/>
</dbReference>
<organism evidence="2 3">
    <name type="scientific">Pseudobacter ginsenosidimutans</name>
    <dbReference type="NCBI Taxonomy" id="661488"/>
    <lineage>
        <taxon>Bacteria</taxon>
        <taxon>Pseudomonadati</taxon>
        <taxon>Bacteroidota</taxon>
        <taxon>Chitinophagia</taxon>
        <taxon>Chitinophagales</taxon>
        <taxon>Chitinophagaceae</taxon>
        <taxon>Pseudobacter</taxon>
    </lineage>
</organism>
<reference evidence="2 3" key="1">
    <citation type="submission" date="2019-02" db="EMBL/GenBank/DDBJ databases">
        <title>Genomic Encyclopedia of Type Strains, Phase IV (KMG-IV): sequencing the most valuable type-strain genomes for metagenomic binning, comparative biology and taxonomic classification.</title>
        <authorList>
            <person name="Goeker M."/>
        </authorList>
    </citation>
    <scope>NUCLEOTIDE SEQUENCE [LARGE SCALE GENOMIC DNA]</scope>
    <source>
        <strain evidence="2 3">DSM 18116</strain>
    </source>
</reference>
<feature type="transmembrane region" description="Helical" evidence="1">
    <location>
        <begin position="71"/>
        <end position="88"/>
    </location>
</feature>
<comment type="caution">
    <text evidence="2">The sequence shown here is derived from an EMBL/GenBank/DDBJ whole genome shotgun (WGS) entry which is preliminary data.</text>
</comment>
<name>A0A4Q7MKU0_9BACT</name>
<feature type="transmembrane region" description="Helical" evidence="1">
    <location>
        <begin position="34"/>
        <end position="59"/>
    </location>
</feature>
<evidence type="ECO:0000313" key="3">
    <source>
        <dbReference type="Proteomes" id="UP000293874"/>
    </source>
</evidence>
<dbReference type="RefSeq" id="WP_130543391.1">
    <property type="nucleotide sequence ID" value="NZ_CP042431.1"/>
</dbReference>